<dbReference type="PANTHER" id="PTHR23542">
    <property type="match status" value="1"/>
</dbReference>
<evidence type="ECO:0000313" key="4">
    <source>
        <dbReference type="Proteomes" id="UP000642070"/>
    </source>
</evidence>
<feature type="transmembrane region" description="Helical" evidence="2">
    <location>
        <begin position="63"/>
        <end position="81"/>
    </location>
</feature>
<feature type="transmembrane region" description="Helical" evidence="2">
    <location>
        <begin position="32"/>
        <end position="51"/>
    </location>
</feature>
<reference evidence="3" key="2">
    <citation type="submission" date="2020-09" db="EMBL/GenBank/DDBJ databases">
        <authorList>
            <person name="Sun Q."/>
            <person name="Ohkuma M."/>
        </authorList>
    </citation>
    <scope>NUCLEOTIDE SEQUENCE</scope>
    <source>
        <strain evidence="3">JCM 19831</strain>
    </source>
</reference>
<feature type="transmembrane region" description="Helical" evidence="2">
    <location>
        <begin position="154"/>
        <end position="173"/>
    </location>
</feature>
<organism evidence="3 4">
    <name type="scientific">Dactylosporangium sucinum</name>
    <dbReference type="NCBI Taxonomy" id="1424081"/>
    <lineage>
        <taxon>Bacteria</taxon>
        <taxon>Bacillati</taxon>
        <taxon>Actinomycetota</taxon>
        <taxon>Actinomycetes</taxon>
        <taxon>Micromonosporales</taxon>
        <taxon>Micromonosporaceae</taxon>
        <taxon>Dactylosporangium</taxon>
    </lineage>
</organism>
<keyword evidence="2" id="KW-1133">Transmembrane helix</keyword>
<protein>
    <recommendedName>
        <fullName evidence="5">MFS transporter</fullName>
    </recommendedName>
</protein>
<feature type="transmembrane region" description="Helical" evidence="2">
    <location>
        <begin position="125"/>
        <end position="148"/>
    </location>
</feature>
<feature type="transmembrane region" description="Helical" evidence="2">
    <location>
        <begin position="260"/>
        <end position="276"/>
    </location>
</feature>
<gene>
    <name evidence="3" type="ORF">GCM10007977_028940</name>
</gene>
<dbReference type="AlphaFoldDB" id="A0A917WSU6"/>
<feature type="region of interest" description="Disordered" evidence="1">
    <location>
        <begin position="371"/>
        <end position="394"/>
    </location>
</feature>
<keyword evidence="2" id="KW-0472">Membrane</keyword>
<feature type="compositionally biased region" description="Pro residues" evidence="1">
    <location>
        <begin position="374"/>
        <end position="394"/>
    </location>
</feature>
<feature type="transmembrane region" description="Helical" evidence="2">
    <location>
        <begin position="348"/>
        <end position="368"/>
    </location>
</feature>
<dbReference type="Pfam" id="PF07690">
    <property type="entry name" value="MFS_1"/>
    <property type="match status" value="1"/>
</dbReference>
<dbReference type="Proteomes" id="UP000642070">
    <property type="component" value="Unassembled WGS sequence"/>
</dbReference>
<reference evidence="3" key="1">
    <citation type="journal article" date="2014" name="Int. J. Syst. Evol. Microbiol.">
        <title>Complete genome sequence of Corynebacterium casei LMG S-19264T (=DSM 44701T), isolated from a smear-ripened cheese.</title>
        <authorList>
            <consortium name="US DOE Joint Genome Institute (JGI-PGF)"/>
            <person name="Walter F."/>
            <person name="Albersmeier A."/>
            <person name="Kalinowski J."/>
            <person name="Ruckert C."/>
        </authorList>
    </citation>
    <scope>NUCLEOTIDE SEQUENCE</scope>
    <source>
        <strain evidence="3">JCM 19831</strain>
    </source>
</reference>
<dbReference type="PANTHER" id="PTHR23542:SF1">
    <property type="entry name" value="MAJOR FACILITATOR SUPERFAMILY (MFS) PROFILE DOMAIN-CONTAINING PROTEIN"/>
    <property type="match status" value="1"/>
</dbReference>
<dbReference type="GO" id="GO:0022857">
    <property type="term" value="F:transmembrane transporter activity"/>
    <property type="evidence" value="ECO:0007669"/>
    <property type="project" value="InterPro"/>
</dbReference>
<name>A0A917WSU6_9ACTN</name>
<evidence type="ECO:0008006" key="5">
    <source>
        <dbReference type="Google" id="ProtNLM"/>
    </source>
</evidence>
<sequence length="394" mass="39036">MASLLGVSLLARTAITADVMALTMYVVLGLDMSYAAAGGVAAALTAGVALGGPLLGRMIDWRGVRAVLLVTVVVQVGFWLSVPILPYGILLGAAFVAGLLMVPAQSVTRQAIAAMTTPGQRRAAFALESVQGELSYIVGPAVVIVGAAKISPDVMAWGVGAAIAAGGAGIALLNPPVRAGDEADAGAAGRPPRREWLGARMIAVLTMALGATTLLSGVDLAIVATLQAAGQVSWAAGVVVVFGVASVAGGLMYGALPRPLPTWLLLGLLGLVTIPAGLAHDWRWLCVAVVGVGLLTAPTLSMVADAVSRLAPAGVRGEATGLQSSAQSAGFALGSPIAGLAIDLSAPAGGFAAAGLAGLAAALTGCLLSRRPPARTPSPPAQRPSTVPPLTPTS</sequence>
<dbReference type="EMBL" id="BMPI01000012">
    <property type="protein sequence ID" value="GGM26027.1"/>
    <property type="molecule type" value="Genomic_DNA"/>
</dbReference>
<dbReference type="Gene3D" id="1.20.1250.20">
    <property type="entry name" value="MFS general substrate transporter like domains"/>
    <property type="match status" value="2"/>
</dbReference>
<feature type="transmembrane region" description="Helical" evidence="2">
    <location>
        <begin position="232"/>
        <end position="253"/>
    </location>
</feature>
<keyword evidence="4" id="KW-1185">Reference proteome</keyword>
<keyword evidence="2" id="KW-0812">Transmembrane</keyword>
<feature type="transmembrane region" description="Helical" evidence="2">
    <location>
        <begin position="202"/>
        <end position="226"/>
    </location>
</feature>
<evidence type="ECO:0000313" key="3">
    <source>
        <dbReference type="EMBL" id="GGM26027.1"/>
    </source>
</evidence>
<dbReference type="InterPro" id="IPR011701">
    <property type="entry name" value="MFS"/>
</dbReference>
<accession>A0A917WSU6</accession>
<comment type="caution">
    <text evidence="3">The sequence shown here is derived from an EMBL/GenBank/DDBJ whole genome shotgun (WGS) entry which is preliminary data.</text>
</comment>
<dbReference type="SUPFAM" id="SSF103473">
    <property type="entry name" value="MFS general substrate transporter"/>
    <property type="match status" value="1"/>
</dbReference>
<proteinExistence type="predicted"/>
<dbReference type="InterPro" id="IPR036259">
    <property type="entry name" value="MFS_trans_sf"/>
</dbReference>
<evidence type="ECO:0000256" key="1">
    <source>
        <dbReference type="SAM" id="MobiDB-lite"/>
    </source>
</evidence>
<feature type="transmembrane region" description="Helical" evidence="2">
    <location>
        <begin position="87"/>
        <end position="104"/>
    </location>
</feature>
<evidence type="ECO:0000256" key="2">
    <source>
        <dbReference type="SAM" id="Phobius"/>
    </source>
</evidence>